<keyword evidence="9" id="KW-0902">Two-component regulatory system</keyword>
<evidence type="ECO:0000256" key="8">
    <source>
        <dbReference type="ARBA" id="ARBA00022989"/>
    </source>
</evidence>
<evidence type="ECO:0000256" key="5">
    <source>
        <dbReference type="ARBA" id="ARBA00022679"/>
    </source>
</evidence>
<name>A0A8J3ZWE6_9ACTN</name>
<dbReference type="PANTHER" id="PTHR45436:SF5">
    <property type="entry name" value="SENSOR HISTIDINE KINASE TRCS"/>
    <property type="match status" value="1"/>
</dbReference>
<dbReference type="InterPro" id="IPR036097">
    <property type="entry name" value="HisK_dim/P_sf"/>
</dbReference>
<dbReference type="Proteomes" id="UP000635606">
    <property type="component" value="Unassembled WGS sequence"/>
</dbReference>
<dbReference type="GO" id="GO:0005886">
    <property type="term" value="C:plasma membrane"/>
    <property type="evidence" value="ECO:0007669"/>
    <property type="project" value="UniProtKB-SubCell"/>
</dbReference>
<dbReference type="SUPFAM" id="SSF55874">
    <property type="entry name" value="ATPase domain of HSP90 chaperone/DNA topoisomerase II/histidine kinase"/>
    <property type="match status" value="1"/>
</dbReference>
<comment type="caution">
    <text evidence="14">The sequence shown here is derived from an EMBL/GenBank/DDBJ whole genome shotgun (WGS) entry which is preliminary data.</text>
</comment>
<comment type="subcellular location">
    <subcellularLocation>
        <location evidence="2">Cell membrane</location>
    </subcellularLocation>
</comment>
<evidence type="ECO:0000313" key="15">
    <source>
        <dbReference type="Proteomes" id="UP000635606"/>
    </source>
</evidence>
<dbReference type="InterPro" id="IPR036890">
    <property type="entry name" value="HATPase_C_sf"/>
</dbReference>
<dbReference type="EC" id="2.7.13.3" evidence="3"/>
<dbReference type="SMART" id="SM00388">
    <property type="entry name" value="HisKA"/>
    <property type="match status" value="1"/>
</dbReference>
<gene>
    <name evidence="14" type="ORF">Voc01_057780</name>
</gene>
<dbReference type="PANTHER" id="PTHR45436">
    <property type="entry name" value="SENSOR HISTIDINE KINASE YKOH"/>
    <property type="match status" value="1"/>
</dbReference>
<keyword evidence="6 11" id="KW-0812">Transmembrane</keyword>
<dbReference type="FunFam" id="1.10.287.130:FF:000001">
    <property type="entry name" value="Two-component sensor histidine kinase"/>
    <property type="match status" value="1"/>
</dbReference>
<dbReference type="AlphaFoldDB" id="A0A8J3ZWE6"/>
<evidence type="ECO:0000313" key="14">
    <source>
        <dbReference type="EMBL" id="GIJ70861.1"/>
    </source>
</evidence>
<feature type="domain" description="Histidine kinase" evidence="12">
    <location>
        <begin position="282"/>
        <end position="487"/>
    </location>
</feature>
<dbReference type="SMART" id="SM00304">
    <property type="entry name" value="HAMP"/>
    <property type="match status" value="1"/>
</dbReference>
<evidence type="ECO:0000256" key="4">
    <source>
        <dbReference type="ARBA" id="ARBA00022553"/>
    </source>
</evidence>
<accession>A0A8J3ZWE6</accession>
<dbReference type="Gene3D" id="1.10.287.130">
    <property type="match status" value="1"/>
</dbReference>
<dbReference type="SUPFAM" id="SSF47384">
    <property type="entry name" value="Homodimeric domain of signal transducing histidine kinase"/>
    <property type="match status" value="1"/>
</dbReference>
<dbReference type="Gene3D" id="3.30.565.10">
    <property type="entry name" value="Histidine kinase-like ATPase, C-terminal domain"/>
    <property type="match status" value="1"/>
</dbReference>
<keyword evidence="8 11" id="KW-1133">Transmembrane helix</keyword>
<keyword evidence="10 11" id="KW-0472">Membrane</keyword>
<sequence>MDRLLARRFGSVRARAAIGAALATLAVFAAGGYLVRGEVARDLERSDLEAVREDANLLAVRVSRESHALDAGTSYAIVGADGHVWFRNGMFSGNGPLGMAPLPPAPADHRDYDVRTVRLAFPAWASGPDPYYSGLSTTPRRLAVAVCVTEELPAGSVTAFLTPAGAAAPDQPPLPAQRFTVYVVRSPQAADEAVASVTRTAGWMLPAAVLFVAVVAWLVAGRALRPVEAMRARMASITGSGAVRRIPVPPAGDELTDLATTINATLDRLQSALAEQRRFVSDASHELRTPLTTLRSALEIALAHPDGRDWPAVVSAALADTGRLQRLTDDLLLLARLDHGSRPPVTDLASVVAERVAERPPTDGPTITVSTLETGAVPVPGTELDLSRIVDNLLDNAVRHARALVDVGLTVDGAAAVLTVSDDGPGIPVADRERVFDRFVRLDEARDREQGGTGLGLAIVRGIAVRLGGTAGVTDTATVTVRLPVDRTALDRAAP</sequence>
<dbReference type="SMART" id="SM00387">
    <property type="entry name" value="HATPase_c"/>
    <property type="match status" value="1"/>
</dbReference>
<evidence type="ECO:0000259" key="12">
    <source>
        <dbReference type="PROSITE" id="PS50109"/>
    </source>
</evidence>
<dbReference type="RefSeq" id="WP_203930758.1">
    <property type="nucleotide sequence ID" value="NZ_BOPH01000083.1"/>
</dbReference>
<dbReference type="PROSITE" id="PS50109">
    <property type="entry name" value="HIS_KIN"/>
    <property type="match status" value="1"/>
</dbReference>
<dbReference type="EMBL" id="BOPH01000083">
    <property type="protein sequence ID" value="GIJ70861.1"/>
    <property type="molecule type" value="Genomic_DNA"/>
</dbReference>
<dbReference type="InterPro" id="IPR003594">
    <property type="entry name" value="HATPase_dom"/>
</dbReference>
<evidence type="ECO:0000256" key="11">
    <source>
        <dbReference type="SAM" id="Phobius"/>
    </source>
</evidence>
<evidence type="ECO:0000256" key="3">
    <source>
        <dbReference type="ARBA" id="ARBA00012438"/>
    </source>
</evidence>
<dbReference type="InterPro" id="IPR050428">
    <property type="entry name" value="TCS_sensor_his_kinase"/>
</dbReference>
<evidence type="ECO:0000256" key="6">
    <source>
        <dbReference type="ARBA" id="ARBA00022692"/>
    </source>
</evidence>
<dbReference type="CDD" id="cd00082">
    <property type="entry name" value="HisKA"/>
    <property type="match status" value="1"/>
</dbReference>
<dbReference type="InterPro" id="IPR003661">
    <property type="entry name" value="HisK_dim/P_dom"/>
</dbReference>
<dbReference type="PRINTS" id="PR00344">
    <property type="entry name" value="BCTRLSENSOR"/>
</dbReference>
<evidence type="ECO:0000256" key="1">
    <source>
        <dbReference type="ARBA" id="ARBA00000085"/>
    </source>
</evidence>
<dbReference type="Pfam" id="PF00672">
    <property type="entry name" value="HAMP"/>
    <property type="match status" value="1"/>
</dbReference>
<protein>
    <recommendedName>
        <fullName evidence="3">histidine kinase</fullName>
        <ecNumber evidence="3">2.7.13.3</ecNumber>
    </recommendedName>
</protein>
<feature type="transmembrane region" description="Helical" evidence="11">
    <location>
        <begin position="203"/>
        <end position="224"/>
    </location>
</feature>
<dbReference type="GO" id="GO:0000155">
    <property type="term" value="F:phosphorelay sensor kinase activity"/>
    <property type="evidence" value="ECO:0007669"/>
    <property type="project" value="InterPro"/>
</dbReference>
<dbReference type="PROSITE" id="PS50885">
    <property type="entry name" value="HAMP"/>
    <property type="match status" value="1"/>
</dbReference>
<evidence type="ECO:0000259" key="13">
    <source>
        <dbReference type="PROSITE" id="PS50885"/>
    </source>
</evidence>
<dbReference type="InterPro" id="IPR005467">
    <property type="entry name" value="His_kinase_dom"/>
</dbReference>
<keyword evidence="4" id="KW-0597">Phosphoprotein</keyword>
<proteinExistence type="predicted"/>
<dbReference type="InterPro" id="IPR004358">
    <property type="entry name" value="Sig_transdc_His_kin-like_C"/>
</dbReference>
<reference evidence="14" key="1">
    <citation type="submission" date="2021-01" db="EMBL/GenBank/DDBJ databases">
        <title>Whole genome shotgun sequence of Virgisporangium ochraceum NBRC 16418.</title>
        <authorList>
            <person name="Komaki H."/>
            <person name="Tamura T."/>
        </authorList>
    </citation>
    <scope>NUCLEOTIDE SEQUENCE</scope>
    <source>
        <strain evidence="14">NBRC 16418</strain>
    </source>
</reference>
<dbReference type="Pfam" id="PF00512">
    <property type="entry name" value="HisKA"/>
    <property type="match status" value="1"/>
</dbReference>
<dbReference type="Gene3D" id="6.10.340.10">
    <property type="match status" value="1"/>
</dbReference>
<evidence type="ECO:0000256" key="7">
    <source>
        <dbReference type="ARBA" id="ARBA00022777"/>
    </source>
</evidence>
<evidence type="ECO:0000256" key="2">
    <source>
        <dbReference type="ARBA" id="ARBA00004236"/>
    </source>
</evidence>
<keyword evidence="5" id="KW-0808">Transferase</keyword>
<comment type="catalytic activity">
    <reaction evidence="1">
        <text>ATP + protein L-histidine = ADP + protein N-phospho-L-histidine.</text>
        <dbReference type="EC" id="2.7.13.3"/>
    </reaction>
</comment>
<evidence type="ECO:0000256" key="9">
    <source>
        <dbReference type="ARBA" id="ARBA00023012"/>
    </source>
</evidence>
<organism evidence="14 15">
    <name type="scientific">Virgisporangium ochraceum</name>
    <dbReference type="NCBI Taxonomy" id="65505"/>
    <lineage>
        <taxon>Bacteria</taxon>
        <taxon>Bacillati</taxon>
        <taxon>Actinomycetota</taxon>
        <taxon>Actinomycetes</taxon>
        <taxon>Micromonosporales</taxon>
        <taxon>Micromonosporaceae</taxon>
        <taxon>Virgisporangium</taxon>
    </lineage>
</organism>
<keyword evidence="7 14" id="KW-0418">Kinase</keyword>
<feature type="domain" description="HAMP" evidence="13">
    <location>
        <begin position="221"/>
        <end position="274"/>
    </location>
</feature>
<dbReference type="InterPro" id="IPR003660">
    <property type="entry name" value="HAMP_dom"/>
</dbReference>
<keyword evidence="15" id="KW-1185">Reference proteome</keyword>
<dbReference type="Pfam" id="PF02518">
    <property type="entry name" value="HATPase_c"/>
    <property type="match status" value="1"/>
</dbReference>
<evidence type="ECO:0000256" key="10">
    <source>
        <dbReference type="ARBA" id="ARBA00023136"/>
    </source>
</evidence>